<dbReference type="SUPFAM" id="SSF48452">
    <property type="entry name" value="TPR-like"/>
    <property type="match status" value="2"/>
</dbReference>
<dbReference type="EMBL" id="CADEPI010000100">
    <property type="protein sequence ID" value="CAB3374543.1"/>
    <property type="molecule type" value="Genomic_DNA"/>
</dbReference>
<dbReference type="PANTHER" id="PTHR46358:SF1">
    <property type="entry name" value="TONSOKU-LIKE PROTEIN"/>
    <property type="match status" value="1"/>
</dbReference>
<comment type="caution">
    <text evidence="16">The sequence shown here is derived from an EMBL/GenBank/DDBJ whole genome shotgun (WGS) entry which is preliminary data.</text>
</comment>
<evidence type="ECO:0000256" key="13">
    <source>
        <dbReference type="ARBA" id="ARBA00023242"/>
    </source>
</evidence>
<feature type="region of interest" description="Disordered" evidence="15">
    <location>
        <begin position="682"/>
        <end position="721"/>
    </location>
</feature>
<evidence type="ECO:0000313" key="16">
    <source>
        <dbReference type="EMBL" id="CAB3374543.1"/>
    </source>
</evidence>
<evidence type="ECO:0000256" key="7">
    <source>
        <dbReference type="ARBA" id="ARBA00022737"/>
    </source>
</evidence>
<feature type="region of interest" description="Disordered" evidence="15">
    <location>
        <begin position="499"/>
        <end position="532"/>
    </location>
</feature>
<dbReference type="InterPro" id="IPR001611">
    <property type="entry name" value="Leu-rich_rpt"/>
</dbReference>
<feature type="repeat" description="ANK" evidence="14">
    <location>
        <begin position="528"/>
        <end position="560"/>
    </location>
</feature>
<keyword evidence="6" id="KW-0433">Leucine-rich repeat</keyword>
<dbReference type="InterPro" id="IPR011990">
    <property type="entry name" value="TPR-like_helical_dom_sf"/>
</dbReference>
<dbReference type="InterPro" id="IPR032675">
    <property type="entry name" value="LRR_dom_sf"/>
</dbReference>
<keyword evidence="11 14" id="KW-0040">ANK repeat</keyword>
<dbReference type="SMART" id="SM00028">
    <property type="entry name" value="TPR"/>
    <property type="match status" value="4"/>
</dbReference>
<feature type="compositionally biased region" description="Basic and acidic residues" evidence="15">
    <location>
        <begin position="764"/>
        <end position="775"/>
    </location>
</feature>
<feature type="repeat" description="ANK" evidence="14">
    <location>
        <begin position="561"/>
        <end position="593"/>
    </location>
</feature>
<dbReference type="SMART" id="SM00248">
    <property type="entry name" value="ANK"/>
    <property type="match status" value="4"/>
</dbReference>
<dbReference type="PROSITE" id="PS50297">
    <property type="entry name" value="ANK_REP_REGION"/>
    <property type="match status" value="3"/>
</dbReference>
<dbReference type="Gene3D" id="1.25.40.20">
    <property type="entry name" value="Ankyrin repeat-containing domain"/>
    <property type="match status" value="1"/>
</dbReference>
<protein>
    <recommendedName>
        <fullName evidence="4">Tonsoku-like protein</fullName>
    </recommendedName>
</protein>
<feature type="region of interest" description="Disordered" evidence="15">
    <location>
        <begin position="735"/>
        <end position="800"/>
    </location>
</feature>
<gene>
    <name evidence="16" type="ORF">CLODIP_2_CD06376</name>
</gene>
<evidence type="ECO:0000256" key="12">
    <source>
        <dbReference type="ARBA" id="ARBA00023204"/>
    </source>
</evidence>
<evidence type="ECO:0000256" key="4">
    <source>
        <dbReference type="ARBA" id="ARBA00017829"/>
    </source>
</evidence>
<dbReference type="GO" id="GO:0043596">
    <property type="term" value="C:nuclear replication fork"/>
    <property type="evidence" value="ECO:0007669"/>
    <property type="project" value="TreeGrafter"/>
</dbReference>
<feature type="compositionally biased region" description="Basic and acidic residues" evidence="15">
    <location>
        <begin position="898"/>
        <end position="907"/>
    </location>
</feature>
<reference evidence="16 17" key="1">
    <citation type="submission" date="2020-04" db="EMBL/GenBank/DDBJ databases">
        <authorList>
            <person name="Alioto T."/>
            <person name="Alioto T."/>
            <person name="Gomez Garrido J."/>
        </authorList>
    </citation>
    <scope>NUCLEOTIDE SEQUENCE [LARGE SCALE GENOMIC DNA]</scope>
</reference>
<dbReference type="Pfam" id="PF13516">
    <property type="entry name" value="LRR_6"/>
    <property type="match status" value="2"/>
</dbReference>
<dbReference type="SUPFAM" id="SSF48403">
    <property type="entry name" value="Ankyrin repeat"/>
    <property type="match status" value="1"/>
</dbReference>
<dbReference type="Pfam" id="PF12796">
    <property type="entry name" value="Ank_2"/>
    <property type="match status" value="1"/>
</dbReference>
<feature type="repeat" description="ANK" evidence="14">
    <location>
        <begin position="600"/>
        <end position="632"/>
    </location>
</feature>
<dbReference type="PROSITE" id="PS50088">
    <property type="entry name" value="ANK_REPEAT"/>
    <property type="match status" value="3"/>
</dbReference>
<comment type="subcellular location">
    <subcellularLocation>
        <location evidence="2">Chromosome</location>
    </subcellularLocation>
    <subcellularLocation>
        <location evidence="1">Nucleus</location>
    </subcellularLocation>
</comment>
<dbReference type="PANTHER" id="PTHR46358">
    <property type="entry name" value="TONSOKU-LIKE PROTEIN"/>
    <property type="match status" value="1"/>
</dbReference>
<dbReference type="GO" id="GO:0031297">
    <property type="term" value="P:replication fork processing"/>
    <property type="evidence" value="ECO:0007669"/>
    <property type="project" value="TreeGrafter"/>
</dbReference>
<name>A0A8S1CZE4_9INSE</name>
<keyword evidence="17" id="KW-1185">Reference proteome</keyword>
<dbReference type="InterPro" id="IPR052311">
    <property type="entry name" value="MMS22L-TONSL_complex_comp"/>
</dbReference>
<proteinExistence type="inferred from homology"/>
<evidence type="ECO:0000256" key="8">
    <source>
        <dbReference type="ARBA" id="ARBA00022763"/>
    </source>
</evidence>
<evidence type="ECO:0000256" key="15">
    <source>
        <dbReference type="SAM" id="MobiDB-lite"/>
    </source>
</evidence>
<evidence type="ECO:0000256" key="1">
    <source>
        <dbReference type="ARBA" id="ARBA00004123"/>
    </source>
</evidence>
<keyword evidence="9" id="KW-0802">TPR repeat</keyword>
<dbReference type="InterPro" id="IPR019734">
    <property type="entry name" value="TPR_rpt"/>
</dbReference>
<keyword evidence="10" id="KW-0156">Chromatin regulator</keyword>
<feature type="compositionally biased region" description="Basic and acidic residues" evidence="15">
    <location>
        <begin position="499"/>
        <end position="513"/>
    </location>
</feature>
<dbReference type="SUPFAM" id="SSF52047">
    <property type="entry name" value="RNI-like"/>
    <property type="match status" value="1"/>
</dbReference>
<evidence type="ECO:0000256" key="11">
    <source>
        <dbReference type="ARBA" id="ARBA00023043"/>
    </source>
</evidence>
<dbReference type="GO" id="GO:0000724">
    <property type="term" value="P:double-strand break repair via homologous recombination"/>
    <property type="evidence" value="ECO:0007669"/>
    <property type="project" value="TreeGrafter"/>
</dbReference>
<keyword evidence="7" id="KW-0677">Repeat</keyword>
<feature type="region of interest" description="Disordered" evidence="15">
    <location>
        <begin position="832"/>
        <end position="938"/>
    </location>
</feature>
<evidence type="ECO:0000256" key="3">
    <source>
        <dbReference type="ARBA" id="ARBA00010999"/>
    </source>
</evidence>
<keyword evidence="5" id="KW-0158">Chromosome</keyword>
<evidence type="ECO:0000313" key="17">
    <source>
        <dbReference type="Proteomes" id="UP000494165"/>
    </source>
</evidence>
<keyword evidence="12" id="KW-0234">DNA repair</keyword>
<organism evidence="16 17">
    <name type="scientific">Cloeon dipterum</name>
    <dbReference type="NCBI Taxonomy" id="197152"/>
    <lineage>
        <taxon>Eukaryota</taxon>
        <taxon>Metazoa</taxon>
        <taxon>Ecdysozoa</taxon>
        <taxon>Arthropoda</taxon>
        <taxon>Hexapoda</taxon>
        <taxon>Insecta</taxon>
        <taxon>Pterygota</taxon>
        <taxon>Palaeoptera</taxon>
        <taxon>Ephemeroptera</taxon>
        <taxon>Pisciforma</taxon>
        <taxon>Baetidae</taxon>
        <taxon>Cloeon</taxon>
    </lineage>
</organism>
<accession>A0A8S1CZE4</accession>
<keyword evidence="13" id="KW-0539">Nucleus</keyword>
<dbReference type="InterPro" id="IPR036770">
    <property type="entry name" value="Ankyrin_rpt-contain_sf"/>
</dbReference>
<evidence type="ECO:0000256" key="14">
    <source>
        <dbReference type="PROSITE-ProRule" id="PRU00023"/>
    </source>
</evidence>
<evidence type="ECO:0000256" key="6">
    <source>
        <dbReference type="ARBA" id="ARBA00022614"/>
    </source>
</evidence>
<evidence type="ECO:0000256" key="9">
    <source>
        <dbReference type="ARBA" id="ARBA00022803"/>
    </source>
</evidence>
<evidence type="ECO:0000256" key="10">
    <source>
        <dbReference type="ARBA" id="ARBA00022853"/>
    </source>
</evidence>
<dbReference type="PRINTS" id="PR01415">
    <property type="entry name" value="ANKYRIN"/>
</dbReference>
<dbReference type="InterPro" id="IPR002110">
    <property type="entry name" value="Ankyrin_rpt"/>
</dbReference>
<dbReference type="Gene3D" id="1.25.40.10">
    <property type="entry name" value="Tetratricopeptide repeat domain"/>
    <property type="match status" value="2"/>
</dbReference>
<dbReference type="SMART" id="SM00368">
    <property type="entry name" value="LRR_RI"/>
    <property type="match status" value="3"/>
</dbReference>
<comment type="similarity">
    <text evidence="3">Belongs to the Tonsoku family.</text>
</comment>
<evidence type="ECO:0000256" key="5">
    <source>
        <dbReference type="ARBA" id="ARBA00022454"/>
    </source>
</evidence>
<evidence type="ECO:0000256" key="2">
    <source>
        <dbReference type="ARBA" id="ARBA00004286"/>
    </source>
</evidence>
<sequence>MDRFEKKLQKKLEKAQNDGNFEEIFRIRSELSIKKQEAGNFDDAVDELKELLGDLSKDKNKLRVALAHRITGEALINTNDVTQAHQAEKHFKAYLALAEKEGDQIEMQRAEASIARYYFYESQLTDIESDKKRFLQLSYKANLKSLTLAIALEEADKISHKDAAEMKSRIYMNIALAFEIEGKIDEAEKSASKAVSVSRKNSCSYYDLAKCLKVFGVIKSKTSLAEGMKSINEALSLAEAISDSTGRDLQLEILEAKAEMLLGLGDFDQAKACLCAAYLVNSNESKEQITMYLKKVVFVLNTLEELKKTEEENYAERKRLFELLGDYSTDLKAYPKAVTYYKKMLEYSEKLDEDAKSRSAALVSIAISYADMRVFEKGIEYYERERELWAHSPKEECNSRINLANLCERRNDYAAQLEHLKHARALAVSSQNVQLQVDVIKLLLNYHKNYGDSQDQGIIEDLENEILNLRSNLGSQEEDSQPMDIEELETVKAHESIDLDALPELKPKVSRESRPRRRPGSTMTKNEKGETPLHLNCIKGNLARVQSLVKNGHPVTVYDHSGWTPIHEAANHGHAEIVKFLIENGANVNEQGKFDAKAVDGFTPLIDAASWGHITVMELLLDMGAKVELKTTKRENAVNIFDEWYSRNKPGLTEDEIERCEAVRHRMVEALLKVGESVEAQSSAEPEFVIGTDDDQNRVNTAGTQPAPVRSRLSRDSQDDYELCTMKRRKETQRILYSDDDYDDDDSARPSARRRRASESDDDIPLHGRRGEKSHSSVSEYRNAVESVKRRNVPTQPRAPLKYNQHLSALVSEEIANQDWLVDDIGASTSRAGSFKRKLSTGTRPDSQHKRSKRKGLVSSSSSGASSPEIVPLETEPTFEREYHYVSPDSESSSEEDIGPKIIEKRLPRISPAKTKKSPAKRQRIITNPEKIKTSASPKKLFPADENISVRAKIQGKILLVPISGRNISLGTLAEKIAERYMKLEGMEPKLTLTTSDGAIMSPEDPISVILRPNETELEVCAIVESLILPPVSKRYKEACKADKIREDSHVLRCLEGSQATMELMLKNLPLGSQITPIFKCILKESSLQSINLSGCGIEDPGVEMLSTALSSLVNLQSLNLACNYVTSKGIIVLGDRVEQSNGLKALRVLDLSSNMLGEDGLKSLAHLLENLELTSLNISDCDLELPESYSDIPFLALDSIEHLNVSHNGLSCKGMSFIFGRLNAWNLKKLDISYNKGDENSGETSVSKELELLFLKVIASDEPGGVIKELNISGCDLEDQDLWGLTISANEKGITIEHIKMSCNPKLTDMCLQPLMKHRPLITKITATGCPNLYDPSVDLAEHIKSLKVSCLGAEPQIYNGTILKGPGGYLQISQ</sequence>
<feature type="compositionally biased region" description="Basic residues" evidence="15">
    <location>
        <begin position="914"/>
        <end position="924"/>
    </location>
</feature>
<dbReference type="GO" id="GO:0006325">
    <property type="term" value="P:chromatin organization"/>
    <property type="evidence" value="ECO:0007669"/>
    <property type="project" value="UniProtKB-KW"/>
</dbReference>
<dbReference type="Proteomes" id="UP000494165">
    <property type="component" value="Unassembled WGS sequence"/>
</dbReference>
<dbReference type="OrthoDB" id="273147at2759"/>
<keyword evidence="8" id="KW-0227">DNA damage</keyword>
<dbReference type="Gene3D" id="3.80.10.10">
    <property type="entry name" value="Ribonuclease Inhibitor"/>
    <property type="match status" value="1"/>
</dbReference>